<dbReference type="EMBL" id="CFOE01000389">
    <property type="protein sequence ID" value="CFE40990.1"/>
    <property type="molecule type" value="Genomic_DNA"/>
</dbReference>
<dbReference type="AntiFam" id="ANF00248">
    <property type="entry name" value="Shadow ORF (opposite ppsD)"/>
</dbReference>
<sequence length="89" mass="9794">MGLDVVDIGRCQLRRRQCFGEQRLLRWPVGNGHSAAGTVLVDRRTAYHGKNAVAVAHRVIQPLEHHHRGTLAAHVPIGGRIEGLAPPLR</sequence>
<reference evidence="1 2" key="1">
    <citation type="submission" date="2015-03" db="EMBL/GenBank/DDBJ databases">
        <authorList>
            <consortium name="Pathogen Informatics"/>
        </authorList>
    </citation>
    <scope>NUCLEOTIDE SEQUENCE [LARGE SCALE GENOMIC DNA]</scope>
    <source>
        <strain evidence="1 2">G09901357</strain>
    </source>
</reference>
<dbReference type="Proteomes" id="UP000048289">
    <property type="component" value="Unassembled WGS sequence"/>
</dbReference>
<evidence type="ECO:0000313" key="2">
    <source>
        <dbReference type="Proteomes" id="UP000048289"/>
    </source>
</evidence>
<proteinExistence type="predicted"/>
<accession>A0A654TB51</accession>
<gene>
    <name evidence="1" type="ORF">ERS007681_02719</name>
</gene>
<dbReference type="AlphaFoldDB" id="A0A654TB51"/>
<evidence type="ECO:0000313" key="1">
    <source>
        <dbReference type="EMBL" id="CFE40990.1"/>
    </source>
</evidence>
<organism evidence="1 2">
    <name type="scientific">Mycobacterium tuberculosis</name>
    <dbReference type="NCBI Taxonomy" id="1773"/>
    <lineage>
        <taxon>Bacteria</taxon>
        <taxon>Bacillati</taxon>
        <taxon>Actinomycetota</taxon>
        <taxon>Actinomycetes</taxon>
        <taxon>Mycobacteriales</taxon>
        <taxon>Mycobacteriaceae</taxon>
        <taxon>Mycobacterium</taxon>
        <taxon>Mycobacterium tuberculosis complex</taxon>
    </lineage>
</organism>
<protein>
    <submittedName>
        <fullName evidence="1">Uncharacterized protein</fullName>
    </submittedName>
</protein>
<name>A0A654TB51_MYCTX</name>